<keyword evidence="3" id="KW-1185">Reference proteome</keyword>
<proteinExistence type="predicted"/>
<name>A0A1N7SPN4_9BURK</name>
<gene>
    <name evidence="2" type="ORF">BN2476_660007</name>
</gene>
<dbReference type="AlphaFoldDB" id="A0A1N7SPN4"/>
<evidence type="ECO:0000313" key="3">
    <source>
        <dbReference type="Proteomes" id="UP000195569"/>
    </source>
</evidence>
<sequence>MGRLPPRGQQVTDQRRPRAAQPSGVQGDGLAAPLACPAPCPASLHHAAATVVFPATPELNALTTHKLRLGSRKR</sequence>
<feature type="region of interest" description="Disordered" evidence="1">
    <location>
        <begin position="1"/>
        <end position="32"/>
    </location>
</feature>
<evidence type="ECO:0000313" key="2">
    <source>
        <dbReference type="EMBL" id="SIT48902.1"/>
    </source>
</evidence>
<comment type="caution">
    <text evidence="2">The sequence shown here is derived from an EMBL/GenBank/DDBJ whole genome shotgun (WGS) entry which is preliminary data.</text>
</comment>
<evidence type="ECO:0000256" key="1">
    <source>
        <dbReference type="SAM" id="MobiDB-lite"/>
    </source>
</evidence>
<dbReference type="Proteomes" id="UP000195569">
    <property type="component" value="Unassembled WGS sequence"/>
</dbReference>
<protein>
    <submittedName>
        <fullName evidence="2">Uncharacterized protein</fullName>
    </submittedName>
</protein>
<dbReference type="EMBL" id="CYGY02000066">
    <property type="protein sequence ID" value="SIT48902.1"/>
    <property type="molecule type" value="Genomic_DNA"/>
</dbReference>
<accession>A0A1N7SPN4</accession>
<reference evidence="2" key="1">
    <citation type="submission" date="2016-12" db="EMBL/GenBank/DDBJ databases">
        <authorList>
            <person name="Moulin L."/>
        </authorList>
    </citation>
    <scope>NUCLEOTIDE SEQUENCE [LARGE SCALE GENOMIC DNA]</scope>
    <source>
        <strain evidence="2">STM 7183</strain>
    </source>
</reference>
<organism evidence="2 3">
    <name type="scientific">Paraburkholderia piptadeniae</name>
    <dbReference type="NCBI Taxonomy" id="1701573"/>
    <lineage>
        <taxon>Bacteria</taxon>
        <taxon>Pseudomonadati</taxon>
        <taxon>Pseudomonadota</taxon>
        <taxon>Betaproteobacteria</taxon>
        <taxon>Burkholderiales</taxon>
        <taxon>Burkholderiaceae</taxon>
        <taxon>Paraburkholderia</taxon>
    </lineage>
</organism>